<dbReference type="EMBL" id="MK686068">
    <property type="protein sequence ID" value="QBZ73368.1"/>
    <property type="molecule type" value="Genomic_DNA"/>
</dbReference>
<keyword evidence="2" id="KW-1185">Reference proteome</keyword>
<name>A0A4D6E3Y3_9CAUD</name>
<proteinExistence type="predicted"/>
<sequence length="55" mass="5919">MTMTEQERPVRVTGTIGDDVLTVHALTDGKPACGATGKVDEWQRAVTCPKCLSDE</sequence>
<accession>A0A4D6E3Y3</accession>
<dbReference type="Proteomes" id="UP000297158">
    <property type="component" value="Segment"/>
</dbReference>
<evidence type="ECO:0000313" key="2">
    <source>
        <dbReference type="Proteomes" id="UP000297158"/>
    </source>
</evidence>
<organism evidence="1 2">
    <name type="scientific">Streptomyces phage RemusLoopin</name>
    <dbReference type="NCBI Taxonomy" id="2562346"/>
    <lineage>
        <taxon>Viruses</taxon>
        <taxon>Duplodnaviria</taxon>
        <taxon>Heunggongvirae</taxon>
        <taxon>Uroviricota</taxon>
        <taxon>Caudoviricetes</taxon>
        <taxon>Colingsworthviridae</taxon>
        <taxon>Sebastisaurusvirus</taxon>
        <taxon>Sebastisaurusvirus remusloopin</taxon>
    </lineage>
</organism>
<evidence type="ECO:0000313" key="1">
    <source>
        <dbReference type="EMBL" id="QBZ73368.1"/>
    </source>
</evidence>
<protein>
    <submittedName>
        <fullName evidence="1">Uncharacterized protein</fullName>
    </submittedName>
</protein>
<gene>
    <name evidence="1" type="primary">54</name>
    <name evidence="1" type="ORF">SEA_REMUSLOOPIN_54</name>
</gene>
<reference evidence="1 2" key="1">
    <citation type="submission" date="2019-03" db="EMBL/GenBank/DDBJ databases">
        <authorList>
            <person name="Ludwig S."/>
            <person name="Saikali A."/>
            <person name="Addai K."/>
            <person name="Agarwal S."/>
            <person name="Ahmad I.M."/>
            <person name="Alumyar Y.S."/>
            <person name="An J."/>
            <person name="Antar T.E."/>
            <person name="Antony V."/>
            <person name="Arvin L.E."/>
            <person name="Atanasoff K.E."/>
            <person name="Ati R."/>
            <person name="Batista A."/>
            <person name="Bembuh M.L."/>
            <person name="Bhardvaj T.B."/>
            <person name="Brown C.J."/>
            <person name="Butt S.T."/>
            <person name="Cahn D."/>
            <person name="Canales I.-I."/>
            <person name="Carr K."/>
            <person name="Chen K.Z."/>
            <person name="Chen M."/>
            <person name="Chigurupati S."/>
            <person name="Chou C."/>
            <person name="Chung C.S."/>
            <person name="Cole S.T."/>
            <person name="Colson C.L."/>
            <person name="Dent D.M."/>
            <person name="Djiogo E.M."/>
            <person name="Domrachev B.M."/>
            <person name="Dwivedi J."/>
            <person name="Ehsani C."/>
            <person name="Essien U.A."/>
            <person name="Fakhar A."/>
            <person name="Flood S.H."/>
            <person name="Furletti G."/>
            <person name="Gebreegziabher M."/>
            <person name="Goralski S.M."/>
            <person name="Gruver-Williams A."/>
            <person name="Guldan M.L."/>
            <person name="Gurung S."/>
            <person name="Heo K."/>
            <person name="John R.A."/>
            <person name="Kabir L."/>
            <person name="Kaira H."/>
            <person name="Kane M.S."/>
            <person name="Karanja M."/>
            <person name="Karley A.N."/>
            <person name="Kelleher J."/>
            <person name="Khan A.M."/>
            <person name="Khan A."/>
            <person name="Kharel S."/>
            <person name="Kidane M."/>
            <person name="Konanur P."/>
            <person name="Kuo N.K."/>
            <person name="Kyaw G."/>
            <person name="Lahijan N."/>
            <person name="Lamm D.N."/>
            <person name="Lance S.V."/>
            <person name="Le C."/>
            <person name="Lee C.H."/>
            <person name="Leka D."/>
            <person name="Li C."/>
            <person name="Lim S.Y."/>
            <person name="Lo J."/>
            <person name="Mahaney V.M."/>
            <person name="Mangukiya A."/>
            <person name="Mani D."/>
            <person name="Mariano P."/>
            <person name="Markward M.L."/>
            <person name="Mbaekwe U."/>
            <person name="Mcgowan H."/>
            <person name="Mcnamara A."/>
            <person name="Mebrahtu S."/>
            <person name="Mohamed A."/>
            <person name="Mohamed M.E."/>
            <person name="Muntaka F."/>
            <person name="Naqvi T."/>
            <person name="Nengel A.M."/>
            <person name="Neupane S."/>
            <person name="Nguyen J."/>
            <person name="Nguyen J."/>
            <person name="Nwoji I.C."/>
            <person name="O'Brien T."/>
            <person name="Okusolubo T.A."/>
            <person name="Paek J."/>
            <person name="Pandithakoralag H."/>
            <person name="Parsa S."/>
            <person name="Perry C."/>
            <person name="Petrie C.R."/>
            <person name="Poteshman G.A."/>
            <person name="Quiros D."/>
            <person name="Rana S."/>
            <person name="Reister J."/>
            <person name="Reyes E."/>
            <person name="Riaz H.S."/>
            <person name="Roach T.L."/>
            <person name="Scalsky R."/>
            <person name="Schultz J.A."/>
            <person name="Scott C.F."/>
            <person name="Sekira M.D."/>
            <person name="Shee C.S."/>
            <person name="Shultz P."/>
            <person name="Siarez J.A."/>
            <person name="Simpson A.L."/>
            <person name="Singh S."/>
            <person name="Smith F.R."/>
            <person name="Smith S.A."/>
            <person name="Sobers S."/>
            <person name="Sobowale A.O."/>
            <person name="Somoza K.A."/>
            <person name="Song M."/>
            <person name="Spence R.N."/>
            <person name="Spruill R.A."/>
            <person name="Subedi A."/>
            <person name="Taj A.B."/>
            <person name="Thomas J."/>
            <person name="Todd J.C."/>
            <person name="Tran T."/>
            <person name="Varghese J."/>
            <person name="Vartanian E."/>
            <person name="Vega A."/>
            <person name="Vong A."/>
            <person name="Wachhaus L.E."/>
            <person name="Walter A.J."/>
            <person name="Wessel M.E."/>
            <person name="Azam A.M."/>
            <person name="Blocker D."/>
            <person name="Naeem N.-U.-A."/>
            <person name="Patel R."/>
            <person name="Shakarov P."/>
            <person name="Xie C.L."/>
            <person name="Zolnerowich N."/>
            <person name="Correa-Mendez M."/>
            <person name="Fabian M."/>
            <person name="Fishbein J."/>
            <person name="Harkles L."/>
            <person name="Reger N."/>
            <person name="Saleh S."/>
            <person name="Erill I."/>
            <person name="Caruso S.M."/>
            <person name="Garlena R.A."/>
            <person name="Russell D.A."/>
            <person name="Pope W.H."/>
            <person name="Jacobs-Sera D."/>
            <person name="Hatfull G.F."/>
        </authorList>
    </citation>
    <scope>NUCLEOTIDE SEQUENCE [LARGE SCALE GENOMIC DNA]</scope>
</reference>